<sequence length="1096" mass="114735">MSHDVAPPVAGEKRPSGEATEHTTGQTTPAASDARPQTAAPTDGGAPIVTAARPGGNVGSAATVTPTPNGARSAPNGATTDSTPANTTEGSAAASAGSAPAGTTAGSAASGTGSAPAGTTAGSAASDSGSAPTTAVGIAASGVGSTSANTTAGAAASSDGSTSAAPATTAAGSAAPGAGSAPATTATGSAASDDRSTSATTTAPAGSSTASAGPTTTGTAASGDRSAAGTAARTTARSGDSGGGSVAAAPGGSATEETGPATSRVSPANEAEATRPRAAAAAAPAADPAADAGAAEDTVEWPANGRSPYEVDDEGADADSGVVVPFRDRASREAAADTGSGFGLAGTPTGRRVRARLARFNAPWQAPQVSEVLEPLIATHRASHPKADARLLQRAFDMAARWHSGQYRKSGDPYITHPLAVATILANLGMDTTTLVAALLHDTIEDTDYTLDSMRTDFGGEVALLVDGVTKLDKVKLGDAAKAETIRKMVVAMAKDPRVLVIKLADRLHNMRTLTFLPRPKQEQKAKETLEILAPLAHRLGMNTIKWELEDLAFGTLFPKRFEEINRLIGEHQPQREALLRQVTQKVHTDLRSAKIKAETTGRPKHLYSIYQKMIVRGRDFNDIYDLVGVRILVETVRDCYAALGVIHANWQPVPGRFKDYIAMPKFNMYQSLHTTVIGPTGKPVEMQIRTYAMHRTAEFGIAAHWKYKEQKGATIVGPPAHIDEMTWLRQLLDWQREASDPSEFLDALRFDLSSQEVYVFTPKGDVIPLPTGSTPVDFAYAVHTEVGHKCIGARVNGKLVPLESTLSNGDVIEIFTSKSDTAGPTQDWLGFVKSPRARTKIRQYFNKERREEAIEAGKDAIVKAMRKQGVPLQRMLTTDNLMTIARDLHLADVASLYAAVGDNQVSAQSVVQRLMAGYGGEEGAAEDLAETAVATRPPRSRTAGHDPGVVVKGVSDVWIKLARCCTPVPPDSVFGFVTRSGGVSVHREDCANAEDLKAQPERVLEVSWKLTSASTFLVAIQVEALDRHKLLADVTRVLSDERVNILSATVTTTRDRVAVSRFSFEMADPKHLGHLLAAVRKVDGVFDAYRVTSGA</sequence>
<dbReference type="Gene3D" id="3.30.70.260">
    <property type="match status" value="1"/>
</dbReference>
<evidence type="ECO:0000259" key="7">
    <source>
        <dbReference type="PROSITE" id="PS51880"/>
    </source>
</evidence>
<dbReference type="PROSITE" id="PS51671">
    <property type="entry name" value="ACT"/>
    <property type="match status" value="1"/>
</dbReference>
<feature type="compositionally biased region" description="Low complexity" evidence="4">
    <location>
        <begin position="87"/>
        <end position="239"/>
    </location>
</feature>
<dbReference type="Gene3D" id="3.30.460.10">
    <property type="entry name" value="Beta Polymerase, domain 2"/>
    <property type="match status" value="1"/>
</dbReference>
<dbReference type="PANTHER" id="PTHR21262:SF31">
    <property type="entry name" value="GTP PYROPHOSPHOKINASE"/>
    <property type="match status" value="1"/>
</dbReference>
<feature type="compositionally biased region" description="Low complexity" evidence="4">
    <location>
        <begin position="268"/>
        <end position="296"/>
    </location>
</feature>
<dbReference type="CDD" id="cd05399">
    <property type="entry name" value="NT_Rel-Spo_like"/>
    <property type="match status" value="1"/>
</dbReference>
<dbReference type="InterPro" id="IPR004811">
    <property type="entry name" value="RelA/Spo_fam"/>
</dbReference>
<feature type="domain" description="ACT" evidence="5">
    <location>
        <begin position="1020"/>
        <end position="1094"/>
    </location>
</feature>
<dbReference type="PROSITE" id="PS51880">
    <property type="entry name" value="TGS"/>
    <property type="match status" value="1"/>
</dbReference>
<dbReference type="InterPro" id="IPR012676">
    <property type="entry name" value="TGS-like"/>
</dbReference>
<feature type="compositionally biased region" description="Polar residues" evidence="4">
    <location>
        <begin position="60"/>
        <end position="86"/>
    </location>
</feature>
<dbReference type="InterPro" id="IPR045600">
    <property type="entry name" value="RelA/SpoT_AH_RIS"/>
</dbReference>
<organism evidence="8 9">
    <name type="scientific">Asanoa siamensis</name>
    <dbReference type="NCBI Taxonomy" id="926357"/>
    <lineage>
        <taxon>Bacteria</taxon>
        <taxon>Bacillati</taxon>
        <taxon>Actinomycetota</taxon>
        <taxon>Actinomycetes</taxon>
        <taxon>Micromonosporales</taxon>
        <taxon>Micromonosporaceae</taxon>
        <taxon>Asanoa</taxon>
    </lineage>
</organism>
<dbReference type="SUPFAM" id="SSF109604">
    <property type="entry name" value="HD-domain/PDEase-like"/>
    <property type="match status" value="1"/>
</dbReference>
<dbReference type="InterPro" id="IPR033655">
    <property type="entry name" value="TGS_RelA/SpoT"/>
</dbReference>
<comment type="similarity">
    <text evidence="3">Belongs to the relA/spoT family.</text>
</comment>
<comment type="pathway">
    <text evidence="1">Purine metabolism; ppGpp biosynthesis; ppGpp from GTP: step 1/2.</text>
</comment>
<evidence type="ECO:0000259" key="5">
    <source>
        <dbReference type="PROSITE" id="PS51671"/>
    </source>
</evidence>
<reference evidence="8 9" key="1">
    <citation type="submission" date="2021-01" db="EMBL/GenBank/DDBJ databases">
        <title>Whole genome shotgun sequence of Asanoa siamensis NBRC 107932.</title>
        <authorList>
            <person name="Komaki H."/>
            <person name="Tamura T."/>
        </authorList>
    </citation>
    <scope>NUCLEOTIDE SEQUENCE [LARGE SCALE GENOMIC DNA]</scope>
    <source>
        <strain evidence="8 9">NBRC 107932</strain>
    </source>
</reference>
<feature type="domain" description="HD" evidence="6">
    <location>
        <begin position="414"/>
        <end position="511"/>
    </location>
</feature>
<comment type="catalytic activity">
    <reaction evidence="2">
        <text>GTP + ATP = guanosine 3'-diphosphate 5'-triphosphate + AMP</text>
        <dbReference type="Rhea" id="RHEA:22088"/>
        <dbReference type="ChEBI" id="CHEBI:30616"/>
        <dbReference type="ChEBI" id="CHEBI:37565"/>
        <dbReference type="ChEBI" id="CHEBI:142410"/>
        <dbReference type="ChEBI" id="CHEBI:456215"/>
        <dbReference type="EC" id="2.7.6.5"/>
    </reaction>
</comment>
<evidence type="ECO:0000259" key="6">
    <source>
        <dbReference type="PROSITE" id="PS51831"/>
    </source>
</evidence>
<dbReference type="InterPro" id="IPR002912">
    <property type="entry name" value="ACT_dom"/>
</dbReference>
<dbReference type="InterPro" id="IPR004095">
    <property type="entry name" value="TGS"/>
</dbReference>
<evidence type="ECO:0000256" key="3">
    <source>
        <dbReference type="RuleBase" id="RU003847"/>
    </source>
</evidence>
<evidence type="ECO:0000313" key="9">
    <source>
        <dbReference type="Proteomes" id="UP000604117"/>
    </source>
</evidence>
<dbReference type="Proteomes" id="UP000604117">
    <property type="component" value="Unassembled WGS sequence"/>
</dbReference>
<evidence type="ECO:0000256" key="4">
    <source>
        <dbReference type="SAM" id="MobiDB-lite"/>
    </source>
</evidence>
<proteinExistence type="inferred from homology"/>
<dbReference type="PROSITE" id="PS51831">
    <property type="entry name" value="HD"/>
    <property type="match status" value="1"/>
</dbReference>
<dbReference type="InterPro" id="IPR003607">
    <property type="entry name" value="HD/PDEase_dom"/>
</dbReference>
<feature type="domain" description="TGS" evidence="7">
    <location>
        <begin position="756"/>
        <end position="817"/>
    </location>
</feature>
<dbReference type="EMBL" id="BONE01000005">
    <property type="protein sequence ID" value="GIF71519.1"/>
    <property type="molecule type" value="Genomic_DNA"/>
</dbReference>
<dbReference type="SMART" id="SM00471">
    <property type="entry name" value="HDc"/>
    <property type="match status" value="1"/>
</dbReference>
<keyword evidence="9" id="KW-1185">Reference proteome</keyword>
<dbReference type="SUPFAM" id="SSF55021">
    <property type="entry name" value="ACT-like"/>
    <property type="match status" value="1"/>
</dbReference>
<feature type="compositionally biased region" description="Basic and acidic residues" evidence="4">
    <location>
        <begin position="11"/>
        <end position="21"/>
    </location>
</feature>
<dbReference type="PANTHER" id="PTHR21262">
    <property type="entry name" value="GUANOSINE-3',5'-BIS DIPHOSPHATE 3'-PYROPHOSPHOHYDROLASE"/>
    <property type="match status" value="1"/>
</dbReference>
<dbReference type="InterPro" id="IPR006674">
    <property type="entry name" value="HD_domain"/>
</dbReference>
<dbReference type="Pfam" id="PF19296">
    <property type="entry name" value="RelA_AH_RIS"/>
    <property type="match status" value="1"/>
</dbReference>
<accession>A0ABQ4CJQ4</accession>
<name>A0ABQ4CJQ4_9ACTN</name>
<dbReference type="SUPFAM" id="SSF81301">
    <property type="entry name" value="Nucleotidyltransferase"/>
    <property type="match status" value="1"/>
</dbReference>
<dbReference type="Gene3D" id="1.10.3210.10">
    <property type="entry name" value="Hypothetical protein af1432"/>
    <property type="match status" value="1"/>
</dbReference>
<dbReference type="InterPro" id="IPR007685">
    <property type="entry name" value="RelA_SpoT"/>
</dbReference>
<dbReference type="CDD" id="cd00077">
    <property type="entry name" value="HDc"/>
    <property type="match status" value="1"/>
</dbReference>
<dbReference type="SUPFAM" id="SSF81271">
    <property type="entry name" value="TGS-like"/>
    <property type="match status" value="1"/>
</dbReference>
<dbReference type="Pfam" id="PF13328">
    <property type="entry name" value="HD_4"/>
    <property type="match status" value="1"/>
</dbReference>
<dbReference type="Pfam" id="PF02824">
    <property type="entry name" value="TGS"/>
    <property type="match status" value="1"/>
</dbReference>
<dbReference type="InterPro" id="IPR043519">
    <property type="entry name" value="NT_sf"/>
</dbReference>
<protein>
    <recommendedName>
        <fullName evidence="10">GTP pyrophosphokinase</fullName>
    </recommendedName>
</protein>
<evidence type="ECO:0008006" key="10">
    <source>
        <dbReference type="Google" id="ProtNLM"/>
    </source>
</evidence>
<evidence type="ECO:0000256" key="2">
    <source>
        <dbReference type="ARBA" id="ARBA00048244"/>
    </source>
</evidence>
<comment type="caution">
    <text evidence="8">The sequence shown here is derived from an EMBL/GenBank/DDBJ whole genome shotgun (WGS) entry which is preliminary data.</text>
</comment>
<dbReference type="RefSeq" id="WP_373312156.1">
    <property type="nucleotide sequence ID" value="NZ_BONE01000005.1"/>
</dbReference>
<evidence type="ECO:0000313" key="8">
    <source>
        <dbReference type="EMBL" id="GIF71519.1"/>
    </source>
</evidence>
<dbReference type="Pfam" id="PF04607">
    <property type="entry name" value="RelA_SpoT"/>
    <property type="match status" value="1"/>
</dbReference>
<dbReference type="InterPro" id="IPR012675">
    <property type="entry name" value="Beta-grasp_dom_sf"/>
</dbReference>
<dbReference type="CDD" id="cd04876">
    <property type="entry name" value="ACT_RelA-SpoT"/>
    <property type="match status" value="1"/>
</dbReference>
<dbReference type="InterPro" id="IPR045865">
    <property type="entry name" value="ACT-like_dom_sf"/>
</dbReference>
<dbReference type="CDD" id="cd01668">
    <property type="entry name" value="TGS_RSH"/>
    <property type="match status" value="1"/>
</dbReference>
<dbReference type="SMART" id="SM00954">
    <property type="entry name" value="RelA_SpoT"/>
    <property type="match status" value="1"/>
</dbReference>
<dbReference type="Gene3D" id="3.10.20.30">
    <property type="match status" value="1"/>
</dbReference>
<gene>
    <name evidence="8" type="ORF">Asi02nite_10370</name>
</gene>
<dbReference type="Pfam" id="PF13291">
    <property type="entry name" value="ACT_4"/>
    <property type="match status" value="1"/>
</dbReference>
<comment type="function">
    <text evidence="3">In eubacteria ppGpp (guanosine 3'-diphosphate 5'-diphosphate) is a mediator of the stringent response that coordinates a variety of cellular activities in response to changes in nutritional abundance.</text>
</comment>
<dbReference type="NCBIfam" id="TIGR00691">
    <property type="entry name" value="spoT_relA"/>
    <property type="match status" value="1"/>
</dbReference>
<feature type="region of interest" description="Disordered" evidence="4">
    <location>
        <begin position="1"/>
        <end position="319"/>
    </location>
</feature>
<evidence type="ECO:0000256" key="1">
    <source>
        <dbReference type="ARBA" id="ARBA00004976"/>
    </source>
</evidence>